<feature type="transmembrane region" description="Helical" evidence="7">
    <location>
        <begin position="68"/>
        <end position="85"/>
    </location>
</feature>
<keyword evidence="3" id="KW-1003">Cell membrane</keyword>
<evidence type="ECO:0000256" key="4">
    <source>
        <dbReference type="ARBA" id="ARBA00022692"/>
    </source>
</evidence>
<keyword evidence="6 7" id="KW-0472">Membrane</keyword>
<feature type="transmembrane region" description="Helical" evidence="7">
    <location>
        <begin position="7"/>
        <end position="31"/>
    </location>
</feature>
<dbReference type="AlphaFoldDB" id="A0A9D9GS06"/>
<protein>
    <submittedName>
        <fullName evidence="8">ABC transporter permease</fullName>
    </submittedName>
</protein>
<gene>
    <name evidence="8" type="ORF">IAB19_01195</name>
</gene>
<dbReference type="PANTHER" id="PTHR32196:SF63">
    <property type="entry name" value="INNER MEMBRANE ABC TRANSPORTER PERMEASE PROTEIN YJFF"/>
    <property type="match status" value="1"/>
</dbReference>
<name>A0A9D9GS06_9GAMM</name>
<evidence type="ECO:0000313" key="9">
    <source>
        <dbReference type="Proteomes" id="UP000823631"/>
    </source>
</evidence>
<keyword evidence="4 7" id="KW-0812">Transmembrane</keyword>
<feature type="transmembrane region" description="Helical" evidence="7">
    <location>
        <begin position="120"/>
        <end position="138"/>
    </location>
</feature>
<feature type="transmembrane region" description="Helical" evidence="7">
    <location>
        <begin position="211"/>
        <end position="229"/>
    </location>
</feature>
<comment type="subcellular location">
    <subcellularLocation>
        <location evidence="1">Cell inner membrane</location>
        <topology evidence="1">Multi-pass membrane protein</topology>
    </subcellularLocation>
</comment>
<reference evidence="8" key="2">
    <citation type="journal article" date="2021" name="PeerJ">
        <title>Extensive microbial diversity within the chicken gut microbiome revealed by metagenomics and culture.</title>
        <authorList>
            <person name="Gilroy R."/>
            <person name="Ravi A."/>
            <person name="Getino M."/>
            <person name="Pursley I."/>
            <person name="Horton D.L."/>
            <person name="Alikhan N.F."/>
            <person name="Baker D."/>
            <person name="Gharbi K."/>
            <person name="Hall N."/>
            <person name="Watson M."/>
            <person name="Adriaenssens E.M."/>
            <person name="Foster-Nyarko E."/>
            <person name="Jarju S."/>
            <person name="Secka A."/>
            <person name="Antonio M."/>
            <person name="Oren A."/>
            <person name="Chaudhuri R.R."/>
            <person name="La Ragione R."/>
            <person name="Hildebrand F."/>
            <person name="Pallen M.J."/>
        </authorList>
    </citation>
    <scope>NUCLEOTIDE SEQUENCE</scope>
    <source>
        <strain evidence="8">17213</strain>
    </source>
</reference>
<evidence type="ECO:0000256" key="5">
    <source>
        <dbReference type="ARBA" id="ARBA00022989"/>
    </source>
</evidence>
<sequence length="325" mass="33926">MMGNKKLSLWLLDYGIVLILLLLILIFSIASENFFSFGTVTTILRQVSITGIISVGAAFVILTAGIDLSVGSIACISSLTAALLFKAEFSVPMTIIITLAIATVYGLFSGALVSFFKMSPLIATLGVMTSLRGAGYLITDGLPVYGFGPGLSAFGRGFIAGIPYPVILMLLVFALGIFILYYTPIGRHVYGVGGNEEASRLSGVNVTGVKFFCYGFCAFLSGVAGLVLLARTNSGQPAAGVGYEMDAITAVVLGGISLMGGQGKLPMVIVGVLIMGVLSTGMLMCNINDYVQQVVKGLVLISAVAFSYVSLRLRDKIVSSAASSN</sequence>
<dbReference type="Pfam" id="PF02653">
    <property type="entry name" value="BPD_transp_2"/>
    <property type="match status" value="1"/>
</dbReference>
<evidence type="ECO:0000256" key="6">
    <source>
        <dbReference type="ARBA" id="ARBA00023136"/>
    </source>
</evidence>
<feature type="transmembrane region" description="Helical" evidence="7">
    <location>
        <begin position="91"/>
        <end position="113"/>
    </location>
</feature>
<evidence type="ECO:0000313" key="8">
    <source>
        <dbReference type="EMBL" id="MBO8414983.1"/>
    </source>
</evidence>
<keyword evidence="5 7" id="KW-1133">Transmembrane helix</keyword>
<feature type="transmembrane region" description="Helical" evidence="7">
    <location>
        <begin position="158"/>
        <end position="182"/>
    </location>
</feature>
<dbReference type="InterPro" id="IPR001851">
    <property type="entry name" value="ABC_transp_permease"/>
</dbReference>
<evidence type="ECO:0000256" key="7">
    <source>
        <dbReference type="SAM" id="Phobius"/>
    </source>
</evidence>
<feature type="transmembrane region" description="Helical" evidence="7">
    <location>
        <begin position="43"/>
        <end position="61"/>
    </location>
</feature>
<proteinExistence type="inferred from homology"/>
<evidence type="ECO:0000256" key="2">
    <source>
        <dbReference type="ARBA" id="ARBA00007942"/>
    </source>
</evidence>
<comment type="caution">
    <text evidence="8">The sequence shown here is derived from an EMBL/GenBank/DDBJ whole genome shotgun (WGS) entry which is preliminary data.</text>
</comment>
<dbReference type="GO" id="GO:0022857">
    <property type="term" value="F:transmembrane transporter activity"/>
    <property type="evidence" value="ECO:0007669"/>
    <property type="project" value="InterPro"/>
</dbReference>
<dbReference type="GO" id="GO:0005886">
    <property type="term" value="C:plasma membrane"/>
    <property type="evidence" value="ECO:0007669"/>
    <property type="project" value="UniProtKB-SubCell"/>
</dbReference>
<dbReference type="EMBL" id="JADINH010000020">
    <property type="protein sequence ID" value="MBO8414983.1"/>
    <property type="molecule type" value="Genomic_DNA"/>
</dbReference>
<feature type="transmembrane region" description="Helical" evidence="7">
    <location>
        <begin position="265"/>
        <end position="284"/>
    </location>
</feature>
<reference evidence="8" key="1">
    <citation type="submission" date="2020-10" db="EMBL/GenBank/DDBJ databases">
        <authorList>
            <person name="Gilroy R."/>
        </authorList>
    </citation>
    <scope>NUCLEOTIDE SEQUENCE</scope>
    <source>
        <strain evidence="8">17213</strain>
    </source>
</reference>
<evidence type="ECO:0000256" key="3">
    <source>
        <dbReference type="ARBA" id="ARBA00022475"/>
    </source>
</evidence>
<dbReference type="CDD" id="cd06579">
    <property type="entry name" value="TM_PBP1_transp_AraH_like"/>
    <property type="match status" value="1"/>
</dbReference>
<dbReference type="PANTHER" id="PTHR32196">
    <property type="entry name" value="ABC TRANSPORTER PERMEASE PROTEIN YPHD-RELATED-RELATED"/>
    <property type="match status" value="1"/>
</dbReference>
<comment type="similarity">
    <text evidence="2">Belongs to the binding-protein-dependent transport system permease family. AraH/RbsC subfamily.</text>
</comment>
<dbReference type="Proteomes" id="UP000823631">
    <property type="component" value="Unassembled WGS sequence"/>
</dbReference>
<evidence type="ECO:0000256" key="1">
    <source>
        <dbReference type="ARBA" id="ARBA00004429"/>
    </source>
</evidence>
<accession>A0A9D9GS06</accession>
<feature type="transmembrane region" description="Helical" evidence="7">
    <location>
        <begin position="290"/>
        <end position="311"/>
    </location>
</feature>
<organism evidence="8 9">
    <name type="scientific">Candidatus Avisuccinivibrio stercorigallinarum</name>
    <dbReference type="NCBI Taxonomy" id="2840704"/>
    <lineage>
        <taxon>Bacteria</taxon>
        <taxon>Pseudomonadati</taxon>
        <taxon>Pseudomonadota</taxon>
        <taxon>Gammaproteobacteria</taxon>
        <taxon>Aeromonadales</taxon>
        <taxon>Succinivibrionaceae</taxon>
        <taxon>Succinivibrionaceae incertae sedis</taxon>
        <taxon>Candidatus Avisuccinivibrio</taxon>
    </lineage>
</organism>